<reference evidence="2 3" key="1">
    <citation type="journal article" date="2015" name="Int. J. Syst. Evol. Microbiol.">
        <title>Carboxylicivirga linearis sp. nov., isolated from a sea cucumber culture pond.</title>
        <authorList>
            <person name="Wang F.Q."/>
            <person name="Zhou Y.X."/>
            <person name="Lin X.Z."/>
            <person name="Chen G.J."/>
            <person name="Du Z.J."/>
        </authorList>
    </citation>
    <scope>NUCLEOTIDE SEQUENCE [LARGE SCALE GENOMIC DNA]</scope>
    <source>
        <strain evidence="2 3">FB218</strain>
    </source>
</reference>
<dbReference type="PANTHER" id="PTHR45655">
    <property type="entry name" value="GUANYLATE CYCLASE SOLUBLE SUBUNIT BETA-2"/>
    <property type="match status" value="1"/>
</dbReference>
<dbReference type="RefSeq" id="WP_212217128.1">
    <property type="nucleotide sequence ID" value="NZ_JAGUCO010000016.1"/>
</dbReference>
<dbReference type="InterPro" id="IPR038158">
    <property type="entry name" value="H-NOX_domain_sf"/>
</dbReference>
<feature type="domain" description="Heme NO-binding" evidence="1">
    <location>
        <begin position="2"/>
        <end position="161"/>
    </location>
</feature>
<proteinExistence type="predicted"/>
<dbReference type="PANTHER" id="PTHR45655:SF13">
    <property type="entry name" value="SOLUBLE GUANYLATE CYCLASE GCY-32-RELATED"/>
    <property type="match status" value="1"/>
</dbReference>
<accession>A0ABS5JZQ1</accession>
<dbReference type="SUPFAM" id="SSF111126">
    <property type="entry name" value="Ligand-binding domain in the NO signalling and Golgi transport"/>
    <property type="match status" value="1"/>
</dbReference>
<keyword evidence="3" id="KW-1185">Reference proteome</keyword>
<dbReference type="InterPro" id="IPR024096">
    <property type="entry name" value="NO_sig/Golgi_transp_ligand-bd"/>
</dbReference>
<name>A0ABS5JZQ1_9BACT</name>
<gene>
    <name evidence="2" type="ORF">KEM10_16475</name>
</gene>
<evidence type="ECO:0000313" key="3">
    <source>
        <dbReference type="Proteomes" id="UP000708576"/>
    </source>
</evidence>
<organism evidence="2 3">
    <name type="scientific">Carboxylicivirga linearis</name>
    <dbReference type="NCBI Taxonomy" id="1628157"/>
    <lineage>
        <taxon>Bacteria</taxon>
        <taxon>Pseudomonadati</taxon>
        <taxon>Bacteroidota</taxon>
        <taxon>Bacteroidia</taxon>
        <taxon>Marinilabiliales</taxon>
        <taxon>Marinilabiliaceae</taxon>
        <taxon>Carboxylicivirga</taxon>
    </lineage>
</organism>
<sequence>MKGVIIDCLRNLVSKEFGTDQWSDILVDSGLKPNETILSTIDFDDKTAISLIHSTCKVLNLSIEQAAEAFGDYWMNYYASKIYSAYMAKANSAKELLLMLDNIHLKVTKSMPNARPPKFSYDWKDDSTLVMTYISDRNLIDIFIGLVKSVGKFYNENLKITKGSNNEVIIKFL</sequence>
<evidence type="ECO:0000313" key="2">
    <source>
        <dbReference type="EMBL" id="MBS2099886.1"/>
    </source>
</evidence>
<dbReference type="InterPro" id="IPR011644">
    <property type="entry name" value="Heme_NO-bd"/>
</dbReference>
<dbReference type="EMBL" id="JAGUCO010000016">
    <property type="protein sequence ID" value="MBS2099886.1"/>
    <property type="molecule type" value="Genomic_DNA"/>
</dbReference>
<evidence type="ECO:0000259" key="1">
    <source>
        <dbReference type="Pfam" id="PF07700"/>
    </source>
</evidence>
<dbReference type="Gene3D" id="3.90.1520.10">
    <property type="entry name" value="H-NOX domain"/>
    <property type="match status" value="1"/>
</dbReference>
<protein>
    <submittedName>
        <fullName evidence="2">Heme NO-binding domain-containing protein</fullName>
    </submittedName>
</protein>
<dbReference type="Pfam" id="PF07700">
    <property type="entry name" value="HNOB"/>
    <property type="match status" value="1"/>
</dbReference>
<comment type="caution">
    <text evidence="2">The sequence shown here is derived from an EMBL/GenBank/DDBJ whole genome shotgun (WGS) entry which is preliminary data.</text>
</comment>
<dbReference type="Proteomes" id="UP000708576">
    <property type="component" value="Unassembled WGS sequence"/>
</dbReference>